<gene>
    <name evidence="8" type="ORF">GOM49_10835</name>
</gene>
<comment type="subcellular location">
    <subcellularLocation>
        <location evidence="1">Cell membrane</location>
        <topology evidence="1">Multi-pass membrane protein</topology>
    </subcellularLocation>
</comment>
<feature type="transmembrane region" description="Helical" evidence="6">
    <location>
        <begin position="279"/>
        <end position="297"/>
    </location>
</feature>
<feature type="domain" description="ComEC/Rec2-related protein" evidence="7">
    <location>
        <begin position="174"/>
        <end position="398"/>
    </location>
</feature>
<dbReference type="Proteomes" id="UP000422764">
    <property type="component" value="Chromosome"/>
</dbReference>
<feature type="transmembrane region" description="Helical" evidence="6">
    <location>
        <begin position="192"/>
        <end position="212"/>
    </location>
</feature>
<dbReference type="NCBIfam" id="TIGR00360">
    <property type="entry name" value="ComEC_N-term"/>
    <property type="match status" value="1"/>
</dbReference>
<dbReference type="InterPro" id="IPR004477">
    <property type="entry name" value="ComEC_N"/>
</dbReference>
<proteinExistence type="predicted"/>
<keyword evidence="5 6" id="KW-0472">Membrane</keyword>
<feature type="transmembrane region" description="Helical" evidence="6">
    <location>
        <begin position="12"/>
        <end position="43"/>
    </location>
</feature>
<keyword evidence="3 6" id="KW-0812">Transmembrane</keyword>
<dbReference type="PANTHER" id="PTHR30619:SF7">
    <property type="entry name" value="BETA-LACTAMASE DOMAIN PROTEIN"/>
    <property type="match status" value="1"/>
</dbReference>
<dbReference type="AlphaFoldDB" id="A0A6I6F549"/>
<protein>
    <submittedName>
        <fullName evidence="8">ComEC/Rec2 family competence protein</fullName>
    </submittedName>
</protein>
<organism evidence="8 9">
    <name type="scientific">Clostridium bovifaecis</name>
    <dbReference type="NCBI Taxonomy" id="2184719"/>
    <lineage>
        <taxon>Bacteria</taxon>
        <taxon>Bacillati</taxon>
        <taxon>Bacillota</taxon>
        <taxon>Clostridia</taxon>
        <taxon>Eubacteriales</taxon>
        <taxon>Clostridiaceae</taxon>
        <taxon>Clostridium</taxon>
    </lineage>
</organism>
<evidence type="ECO:0000256" key="6">
    <source>
        <dbReference type="SAM" id="Phobius"/>
    </source>
</evidence>
<dbReference type="GO" id="GO:0005886">
    <property type="term" value="C:plasma membrane"/>
    <property type="evidence" value="ECO:0007669"/>
    <property type="project" value="UniProtKB-SubCell"/>
</dbReference>
<keyword evidence="2" id="KW-1003">Cell membrane</keyword>
<feature type="transmembrane region" description="Helical" evidence="6">
    <location>
        <begin position="49"/>
        <end position="69"/>
    </location>
</feature>
<dbReference type="Pfam" id="PF03772">
    <property type="entry name" value="Competence"/>
    <property type="match status" value="1"/>
</dbReference>
<evidence type="ECO:0000256" key="2">
    <source>
        <dbReference type="ARBA" id="ARBA00022475"/>
    </source>
</evidence>
<dbReference type="InterPro" id="IPR052159">
    <property type="entry name" value="Competence_DNA_uptake"/>
</dbReference>
<evidence type="ECO:0000256" key="3">
    <source>
        <dbReference type="ARBA" id="ARBA00022692"/>
    </source>
</evidence>
<feature type="transmembrane region" description="Helical" evidence="6">
    <location>
        <begin position="378"/>
        <end position="397"/>
    </location>
</feature>
<dbReference type="PANTHER" id="PTHR30619">
    <property type="entry name" value="DNA INTERNALIZATION/COMPETENCE PROTEIN COMEC/REC2"/>
    <property type="match status" value="1"/>
</dbReference>
<accession>A0A6I6F549</accession>
<evidence type="ECO:0000259" key="7">
    <source>
        <dbReference type="Pfam" id="PF03772"/>
    </source>
</evidence>
<evidence type="ECO:0000313" key="8">
    <source>
        <dbReference type="EMBL" id="QGU95518.1"/>
    </source>
</evidence>
<evidence type="ECO:0000256" key="1">
    <source>
        <dbReference type="ARBA" id="ARBA00004651"/>
    </source>
</evidence>
<feature type="transmembrane region" description="Helical" evidence="6">
    <location>
        <begin position="218"/>
        <end position="243"/>
    </location>
</feature>
<evidence type="ECO:0000256" key="4">
    <source>
        <dbReference type="ARBA" id="ARBA00022989"/>
    </source>
</evidence>
<name>A0A6I6F549_9CLOT</name>
<feature type="transmembrane region" description="Helical" evidence="6">
    <location>
        <begin position="347"/>
        <end position="366"/>
    </location>
</feature>
<keyword evidence="4 6" id="KW-1133">Transmembrane helix</keyword>
<feature type="transmembrane region" description="Helical" evidence="6">
    <location>
        <begin position="318"/>
        <end position="341"/>
    </location>
</feature>
<feature type="transmembrane region" description="Helical" evidence="6">
    <location>
        <begin position="403"/>
        <end position="421"/>
    </location>
</feature>
<reference evidence="8 9" key="1">
    <citation type="submission" date="2019-12" db="EMBL/GenBank/DDBJ databases">
        <title>Genome sequenceing of Clostridium bovifaecis.</title>
        <authorList>
            <person name="Yao Y."/>
        </authorList>
    </citation>
    <scope>NUCLEOTIDE SEQUENCE [LARGE SCALE GENOMIC DNA]</scope>
    <source>
        <strain evidence="8 9">BXX</strain>
    </source>
</reference>
<evidence type="ECO:0000256" key="5">
    <source>
        <dbReference type="ARBA" id="ARBA00023136"/>
    </source>
</evidence>
<sequence>MKRPLIYYALAVYMACFSLTLLQFNIMFGILMAIIFFLVMFFTQAIKEFILVLAFFIIGCFSFNVYFNVNLGNEAKFRLIEKSRGSYIGDYKGRKVILYGDFNNIKYGEEIVAVGNFNNAKDYFKGIIGEYEIIDYTKEKPDFLERVYEFKERLYYKYSKILGEKNAGIVMASCYGDTKYLNLQVKNNINKLGISHIISVSGFHIAVVYKLLEKILGVKLGLLGSFIYMIFTGGKAATIRAYVMILILKLSKVFYKNYNSISSLSLAALMILIIKPYYILDIGFTLSFLATLGIILYNKGIQRSLYILPKKLNESLSITLSAQVFAMPYAMCTLNSVSMFFIPGNLILVPLYSLVVLLGTLGIIFSEFDTIFRIITSLLYSTMTSIEGGTYLLLKLAPPVVEYNYFYGVAMLIIFMSYVFVKHGYDELRYFPIAIMCFIVMYNMI</sequence>
<keyword evidence="9" id="KW-1185">Reference proteome</keyword>
<feature type="transmembrane region" description="Helical" evidence="6">
    <location>
        <begin position="255"/>
        <end position="273"/>
    </location>
</feature>
<dbReference type="EMBL" id="CP046522">
    <property type="protein sequence ID" value="QGU95518.1"/>
    <property type="molecule type" value="Genomic_DNA"/>
</dbReference>
<evidence type="ECO:0000313" key="9">
    <source>
        <dbReference type="Proteomes" id="UP000422764"/>
    </source>
</evidence>